<dbReference type="Proteomes" id="UP000658225">
    <property type="component" value="Unassembled WGS sequence"/>
</dbReference>
<dbReference type="AlphaFoldDB" id="A0A927MLD8"/>
<proteinExistence type="predicted"/>
<reference evidence="1" key="1">
    <citation type="submission" date="2020-10" db="EMBL/GenBank/DDBJ databases">
        <title>Genomic Encyclopedia of Type Strains, Phase IV (KMG-IV): sequencing the most valuable type-strain genomes for metagenomic binning, comparative biology and taxonomic classification.</title>
        <authorList>
            <person name="Goeker M."/>
        </authorList>
    </citation>
    <scope>NUCLEOTIDE SEQUENCE</scope>
    <source>
        <strain evidence="1">DSM 13886</strain>
    </source>
</reference>
<evidence type="ECO:0000313" key="1">
    <source>
        <dbReference type="EMBL" id="MBE1556071.1"/>
    </source>
</evidence>
<gene>
    <name evidence="1" type="ORF">H4683_003192</name>
</gene>
<dbReference type="EMBL" id="JADBEL010000021">
    <property type="protein sequence ID" value="MBE1556071.1"/>
    <property type="molecule type" value="Genomic_DNA"/>
</dbReference>
<dbReference type="RefSeq" id="WP_192599749.1">
    <property type="nucleotide sequence ID" value="NZ_JADBEL010000021.1"/>
</dbReference>
<name>A0A927MLD8_9BACL</name>
<keyword evidence="2" id="KW-1185">Reference proteome</keyword>
<organism evidence="1 2">
    <name type="scientific">Sporosarcina limicola</name>
    <dbReference type="NCBI Taxonomy" id="34101"/>
    <lineage>
        <taxon>Bacteria</taxon>
        <taxon>Bacillati</taxon>
        <taxon>Bacillota</taxon>
        <taxon>Bacilli</taxon>
        <taxon>Bacillales</taxon>
        <taxon>Caryophanaceae</taxon>
        <taxon>Sporosarcina</taxon>
    </lineage>
</organism>
<protein>
    <submittedName>
        <fullName evidence="1">Uncharacterized protein</fullName>
    </submittedName>
</protein>
<comment type="caution">
    <text evidence="1">The sequence shown here is derived from an EMBL/GenBank/DDBJ whole genome shotgun (WGS) entry which is preliminary data.</text>
</comment>
<accession>A0A927MLD8</accession>
<sequence>MDDDKEIFLEGEEILDPFNDNRFLGTLDFVKETLRVTEIYSYFSVCEKIIQEEVYEAAPREKQISSAFSPLAKFSKGKKVTRELGVAMKINETEKTGRIKSDRTDVIGDDARIALSSD</sequence>
<evidence type="ECO:0000313" key="2">
    <source>
        <dbReference type="Proteomes" id="UP000658225"/>
    </source>
</evidence>